<organism evidence="1 4">
    <name type="scientific">Halococcus dombrowskii</name>
    <dbReference type="NCBI Taxonomy" id="179637"/>
    <lineage>
        <taxon>Archaea</taxon>
        <taxon>Methanobacteriati</taxon>
        <taxon>Methanobacteriota</taxon>
        <taxon>Stenosarchaea group</taxon>
        <taxon>Halobacteria</taxon>
        <taxon>Halobacteriales</taxon>
        <taxon>Halococcaceae</taxon>
        <taxon>Halococcus</taxon>
    </lineage>
</organism>
<evidence type="ECO:0008006" key="5">
    <source>
        <dbReference type="Google" id="ProtNLM"/>
    </source>
</evidence>
<reference evidence="1" key="3">
    <citation type="submission" date="2023-12" db="EMBL/GenBank/DDBJ databases">
        <authorList>
            <person name="Sun Q."/>
            <person name="Inoue M."/>
        </authorList>
    </citation>
    <scope>NUCLEOTIDE SEQUENCE</scope>
    <source>
        <strain evidence="1">JCM 12289</strain>
    </source>
</reference>
<protein>
    <recommendedName>
        <fullName evidence="5">Halobacterial output domain-containing protein</fullName>
    </recommendedName>
</protein>
<evidence type="ECO:0000313" key="1">
    <source>
        <dbReference type="EMBL" id="GAA0463416.1"/>
    </source>
</evidence>
<name>A0AAV3SH10_HALDO</name>
<dbReference type="EMBL" id="BAAADN010000030">
    <property type="protein sequence ID" value="GAA0463416.1"/>
    <property type="molecule type" value="Genomic_DNA"/>
</dbReference>
<evidence type="ECO:0000313" key="2">
    <source>
        <dbReference type="EMBL" id="UOO93899.1"/>
    </source>
</evidence>
<sequence length="95" mass="9928">MADVTIDMSDRSLEEAAARLDETDAGDAGGPLTVALENLDPREAVGFVEGALDAGYAVSVTGIETDVSRHGSVIEMVQNDAEVVHIDRLTADLDA</sequence>
<dbReference type="AlphaFoldDB" id="A0AAV3SH10"/>
<keyword evidence="3" id="KW-1185">Reference proteome</keyword>
<dbReference type="EMBL" id="CP095005">
    <property type="protein sequence ID" value="UOO93899.1"/>
    <property type="molecule type" value="Genomic_DNA"/>
</dbReference>
<dbReference type="Proteomes" id="UP000830542">
    <property type="component" value="Chromosome"/>
</dbReference>
<reference evidence="1" key="1">
    <citation type="journal article" date="2014" name="Int. J. Syst. Evol. Microbiol.">
        <title>Complete genome sequence of Corynebacterium casei LMG S-19264T (=DSM 44701T), isolated from a smear-ripened cheese.</title>
        <authorList>
            <consortium name="US DOE Joint Genome Institute (JGI-PGF)"/>
            <person name="Walter F."/>
            <person name="Albersmeier A."/>
            <person name="Kalinowski J."/>
            <person name="Ruckert C."/>
        </authorList>
    </citation>
    <scope>NUCLEOTIDE SEQUENCE</scope>
    <source>
        <strain evidence="1">JCM 12289</strain>
    </source>
</reference>
<evidence type="ECO:0000313" key="3">
    <source>
        <dbReference type="Proteomes" id="UP000830542"/>
    </source>
</evidence>
<dbReference type="RefSeq" id="WP_244698534.1">
    <property type="nucleotide sequence ID" value="NZ_BAAADN010000030.1"/>
</dbReference>
<proteinExistence type="predicted"/>
<gene>
    <name evidence="1" type="ORF">GCM10008985_20220</name>
    <name evidence="2" type="ORF">MUK72_07915</name>
</gene>
<dbReference type="KEGG" id="hdo:MUK72_07915"/>
<evidence type="ECO:0000313" key="4">
    <source>
        <dbReference type="Proteomes" id="UP001500962"/>
    </source>
</evidence>
<accession>A0AAV3SH10</accession>
<dbReference type="Proteomes" id="UP001500962">
    <property type="component" value="Unassembled WGS sequence"/>
</dbReference>
<dbReference type="GeneID" id="71761765"/>
<reference evidence="2" key="2">
    <citation type="submission" date="2022-04" db="EMBL/GenBank/DDBJ databases">
        <title>Sequencing and genomic assembly of Halococcus dombrowskii.</title>
        <authorList>
            <person name="Lim S.W."/>
            <person name="MacLea K.S."/>
        </authorList>
    </citation>
    <scope>NUCLEOTIDE SEQUENCE</scope>
    <source>
        <strain evidence="2">H4</strain>
    </source>
</reference>